<dbReference type="PANTHER" id="PTHR43071">
    <property type="entry name" value="2-AMINO-4-HYDROXY-6-HYDROXYMETHYLDIHYDROPTERIDINE PYROPHOSPHOKINASE"/>
    <property type="match status" value="1"/>
</dbReference>
<dbReference type="InterPro" id="IPR006156">
    <property type="entry name" value="Dihydroneopterin_aldolase"/>
</dbReference>
<dbReference type="EMBL" id="LQBM01000002">
    <property type="protein sequence ID" value="KUG59770.1"/>
    <property type="molecule type" value="Genomic_DNA"/>
</dbReference>
<dbReference type="Pfam" id="PF02152">
    <property type="entry name" value="FolB"/>
    <property type="match status" value="1"/>
</dbReference>
<dbReference type="NCBIfam" id="TIGR01498">
    <property type="entry name" value="folK"/>
    <property type="match status" value="1"/>
</dbReference>
<keyword evidence="8" id="KW-0547">Nucleotide-binding</keyword>
<dbReference type="PANTHER" id="PTHR43071:SF1">
    <property type="entry name" value="2-AMINO-4-HYDROXY-6-HYDROXYMETHYLDIHYDROPTERIDINE PYROPHOSPHOKINASE"/>
    <property type="match status" value="1"/>
</dbReference>
<comment type="similarity">
    <text evidence="6">In the N-terminal section; belongs to the DHNA family.</text>
</comment>
<dbReference type="GO" id="GO:0046656">
    <property type="term" value="P:folic acid biosynthetic process"/>
    <property type="evidence" value="ECO:0007669"/>
    <property type="project" value="UniProtKB-UniRule"/>
</dbReference>
<evidence type="ECO:0000256" key="4">
    <source>
        <dbReference type="ARBA" id="ARBA00005051"/>
    </source>
</evidence>
<feature type="domain" description="7,8-dihydro-6-hydroxymethylpterin-pyrophosphokinase" evidence="15">
    <location>
        <begin position="251"/>
        <end position="262"/>
    </location>
</feature>
<comment type="pathway">
    <text evidence="4">Cofactor biosynthesis; tetrahydrofolate biosynthesis; 2-amino-4-hydroxy-6-hydroxymethyl-7,8-dihydropteridine diphosphate from 7,8-dihydroneopterin triphosphate: step 4/4.</text>
</comment>
<evidence type="ECO:0000256" key="11">
    <source>
        <dbReference type="ARBA" id="ARBA00022909"/>
    </source>
</evidence>
<evidence type="ECO:0000256" key="14">
    <source>
        <dbReference type="SAM" id="MobiDB-lite"/>
    </source>
</evidence>
<dbReference type="InterPro" id="IPR006157">
    <property type="entry name" value="FolB_dom"/>
</dbReference>
<keyword evidence="17" id="KW-1185">Reference proteome</keyword>
<evidence type="ECO:0000256" key="10">
    <source>
        <dbReference type="ARBA" id="ARBA00022840"/>
    </source>
</evidence>
<evidence type="ECO:0000313" key="16">
    <source>
        <dbReference type="EMBL" id="KUG59770.1"/>
    </source>
</evidence>
<dbReference type="Pfam" id="PF01288">
    <property type="entry name" value="HPPK"/>
    <property type="match status" value="1"/>
</dbReference>
<sequence>MSSRSRPRDSIRLTGLTATGHHGVFDFEKREGQTFRVDVELTVDFRAAGRSDDLADTVSYVEIAELVQAGITGAPFDLIEALAEHLARAILRSDERIAATEVTVHKPQAPLPQSFQDVSVTARRDRADLLADPAAELAPNPAAGQTPGQDPAGAPGPEVAAVLALGSNLGESAVTLASAVTALEGTQRVRVLKQSPVARTSPVGGPADQPDFLNQVIEIATTLSPQELLRRTQAIEAEHHRARGAENGEIRWGPRTLDIDIISYGQARISSETLQVPHPRAAQRGFVLVPWTWMDPQAHLAGRPVAELARDTADFDTVQPLEHAP</sequence>
<evidence type="ECO:0000256" key="6">
    <source>
        <dbReference type="ARBA" id="ARBA00009640"/>
    </source>
</evidence>
<evidence type="ECO:0000256" key="8">
    <source>
        <dbReference type="ARBA" id="ARBA00022741"/>
    </source>
</evidence>
<dbReference type="EC" id="4.1.2.25" evidence="13"/>
<feature type="region of interest" description="Disordered" evidence="14">
    <location>
        <begin position="135"/>
        <end position="157"/>
    </location>
</feature>
<evidence type="ECO:0000256" key="1">
    <source>
        <dbReference type="ARBA" id="ARBA00000198"/>
    </source>
</evidence>
<keyword evidence="9" id="KW-0418">Kinase</keyword>
<dbReference type="GO" id="GO:0005524">
    <property type="term" value="F:ATP binding"/>
    <property type="evidence" value="ECO:0007669"/>
    <property type="project" value="UniProtKB-KW"/>
</dbReference>
<dbReference type="SMART" id="SM00905">
    <property type="entry name" value="FolB"/>
    <property type="match status" value="1"/>
</dbReference>
<keyword evidence="10" id="KW-0067">ATP-binding</keyword>
<dbReference type="SUPFAM" id="SSF55083">
    <property type="entry name" value="6-hydroxymethyl-7,8-dihydropterin pyrophosphokinase, HPPK"/>
    <property type="match status" value="1"/>
</dbReference>
<comment type="catalytic activity">
    <reaction evidence="1">
        <text>6-hydroxymethyl-7,8-dihydropterin + ATP = (7,8-dihydropterin-6-yl)methyl diphosphate + AMP + H(+)</text>
        <dbReference type="Rhea" id="RHEA:11412"/>
        <dbReference type="ChEBI" id="CHEBI:15378"/>
        <dbReference type="ChEBI" id="CHEBI:30616"/>
        <dbReference type="ChEBI" id="CHEBI:44841"/>
        <dbReference type="ChEBI" id="CHEBI:72950"/>
        <dbReference type="ChEBI" id="CHEBI:456215"/>
        <dbReference type="EC" id="2.7.6.3"/>
    </reaction>
</comment>
<comment type="similarity">
    <text evidence="5 13">Belongs to the DHNA family.</text>
</comment>
<proteinExistence type="inferred from homology"/>
<dbReference type="GO" id="GO:0046654">
    <property type="term" value="P:tetrahydrofolate biosynthetic process"/>
    <property type="evidence" value="ECO:0007669"/>
    <property type="project" value="UniProtKB-UniRule"/>
</dbReference>
<keyword evidence="7" id="KW-0808">Transferase</keyword>
<dbReference type="STRING" id="317018.AVL63_11845"/>
<comment type="catalytic activity">
    <reaction evidence="2 13">
        <text>7,8-dihydroneopterin = 6-hydroxymethyl-7,8-dihydropterin + glycolaldehyde</text>
        <dbReference type="Rhea" id="RHEA:10540"/>
        <dbReference type="ChEBI" id="CHEBI:17001"/>
        <dbReference type="ChEBI" id="CHEBI:17071"/>
        <dbReference type="ChEBI" id="CHEBI:44841"/>
        <dbReference type="EC" id="4.1.2.25"/>
    </reaction>
</comment>
<evidence type="ECO:0000256" key="5">
    <source>
        <dbReference type="ARBA" id="ARBA00005708"/>
    </source>
</evidence>
<reference evidence="17" key="1">
    <citation type="submission" date="2015-12" db="EMBL/GenBank/DDBJ databases">
        <authorList>
            <person name="Nair G.R."/>
            <person name="Kaur G."/>
            <person name="Mayilraj S."/>
        </authorList>
    </citation>
    <scope>NUCLEOTIDE SEQUENCE [LARGE SCALE GENOMIC DNA]</scope>
    <source>
        <strain evidence="17">CD08_7</strain>
    </source>
</reference>
<comment type="function">
    <text evidence="13">Catalyzes the conversion of 7,8-dihydroneopterin to 6-hydroxymethyl-7,8-dihydropterin.</text>
</comment>
<dbReference type="AlphaFoldDB" id="A0A0W8IIN9"/>
<comment type="pathway">
    <text evidence="3 13">Cofactor biosynthesis; tetrahydrofolate biosynthesis; 2-amino-4-hydroxy-6-hydroxymethyl-7,8-dihydropteridine diphosphate from 7,8-dihydroneopterin triphosphate: step 3/4.</text>
</comment>
<dbReference type="InterPro" id="IPR035907">
    <property type="entry name" value="Hppk_sf"/>
</dbReference>
<comment type="caution">
    <text evidence="16">The sequence shown here is derived from an EMBL/GenBank/DDBJ whole genome shotgun (WGS) entry which is preliminary data.</text>
</comment>
<keyword evidence="12 13" id="KW-0456">Lyase</keyword>
<dbReference type="EC" id="2.7.6.3" evidence="13"/>
<dbReference type="InterPro" id="IPR043133">
    <property type="entry name" value="GTP-CH-I_C/QueF"/>
</dbReference>
<evidence type="ECO:0000256" key="3">
    <source>
        <dbReference type="ARBA" id="ARBA00005013"/>
    </source>
</evidence>
<dbReference type="NCBIfam" id="TIGR00525">
    <property type="entry name" value="folB"/>
    <property type="match status" value="1"/>
</dbReference>
<keyword evidence="11 13" id="KW-0289">Folate biosynthesis</keyword>
<dbReference type="CDD" id="cd00534">
    <property type="entry name" value="DHNA_DHNTPE"/>
    <property type="match status" value="1"/>
</dbReference>
<evidence type="ECO:0000256" key="7">
    <source>
        <dbReference type="ARBA" id="ARBA00022679"/>
    </source>
</evidence>
<name>A0A0W8IIN9_9MICC</name>
<dbReference type="Proteomes" id="UP000054023">
    <property type="component" value="Unassembled WGS sequence"/>
</dbReference>
<dbReference type="SUPFAM" id="SSF55620">
    <property type="entry name" value="Tetrahydrobiopterin biosynthesis enzymes-like"/>
    <property type="match status" value="1"/>
</dbReference>
<evidence type="ECO:0000256" key="13">
    <source>
        <dbReference type="RuleBase" id="RU362079"/>
    </source>
</evidence>
<evidence type="ECO:0000256" key="12">
    <source>
        <dbReference type="ARBA" id="ARBA00023239"/>
    </source>
</evidence>
<evidence type="ECO:0000256" key="9">
    <source>
        <dbReference type="ARBA" id="ARBA00022777"/>
    </source>
</evidence>
<evidence type="ECO:0000259" key="15">
    <source>
        <dbReference type="PROSITE" id="PS00794"/>
    </source>
</evidence>
<dbReference type="GO" id="GO:0004150">
    <property type="term" value="F:dihydroneopterin aldolase activity"/>
    <property type="evidence" value="ECO:0007669"/>
    <property type="project" value="UniProtKB-UniRule"/>
</dbReference>
<dbReference type="UniPathway" id="UPA00077">
    <property type="reaction ID" value="UER00154"/>
</dbReference>
<protein>
    <recommendedName>
        <fullName evidence="13">Bifunctional folate synthesis protein</fullName>
    </recommendedName>
    <domain>
        <recommendedName>
            <fullName evidence="13">Dihydroneopterin aldolase</fullName>
            <shortName evidence="13">DHNA</shortName>
            <ecNumber evidence="13">4.1.2.25</ecNumber>
        </recommendedName>
        <alternativeName>
            <fullName evidence="13">7,8-dihydroneopterin aldolase</fullName>
        </alternativeName>
    </domain>
    <domain>
        <recommendedName>
            <fullName evidence="13">2-amino-4-hydroxy-6-hydroxymethyldihydropteridine pyrophosphokinase</fullName>
            <ecNumber evidence="13">2.7.6.3</ecNumber>
        </recommendedName>
        <alternativeName>
            <fullName evidence="13">6-hydroxymethyl-7,8-dihydropterin pyrophosphokinase</fullName>
            <shortName evidence="13">PPPK</shortName>
        </alternativeName>
        <alternativeName>
            <fullName evidence="13">7,8-dihydro-6-hydroxymethylpterin pyrophosphokinase</fullName>
            <shortName evidence="13">HPPK</shortName>
        </alternativeName>
    </domain>
</protein>
<evidence type="ECO:0000256" key="2">
    <source>
        <dbReference type="ARBA" id="ARBA00001353"/>
    </source>
</evidence>
<evidence type="ECO:0000313" key="17">
    <source>
        <dbReference type="Proteomes" id="UP000054023"/>
    </source>
</evidence>
<dbReference type="RefSeq" id="WP_058888004.1">
    <property type="nucleotide sequence ID" value="NZ_LQBM01000002.1"/>
</dbReference>
<gene>
    <name evidence="16" type="ORF">AVL63_11845</name>
</gene>
<dbReference type="Gene3D" id="3.30.1130.10">
    <property type="match status" value="1"/>
</dbReference>
<organism evidence="16 17">
    <name type="scientific">Nesterenkonia jeotgali</name>
    <dbReference type="NCBI Taxonomy" id="317018"/>
    <lineage>
        <taxon>Bacteria</taxon>
        <taxon>Bacillati</taxon>
        <taxon>Actinomycetota</taxon>
        <taxon>Actinomycetes</taxon>
        <taxon>Micrococcales</taxon>
        <taxon>Micrococcaceae</taxon>
        <taxon>Nesterenkonia</taxon>
    </lineage>
</organism>
<dbReference type="FunFam" id="3.30.1130.10:FF:000003">
    <property type="entry name" value="7,8-dihydroneopterin aldolase"/>
    <property type="match status" value="1"/>
</dbReference>
<dbReference type="InterPro" id="IPR000550">
    <property type="entry name" value="Hppk"/>
</dbReference>
<dbReference type="GO" id="GO:0016301">
    <property type="term" value="F:kinase activity"/>
    <property type="evidence" value="ECO:0007669"/>
    <property type="project" value="UniProtKB-KW"/>
</dbReference>
<dbReference type="OrthoDB" id="9808041at2"/>
<dbReference type="CDD" id="cd00483">
    <property type="entry name" value="HPPK"/>
    <property type="match status" value="1"/>
</dbReference>
<dbReference type="GO" id="GO:0003848">
    <property type="term" value="F:2-amino-4-hydroxy-6-hydroxymethyldihydropteridine diphosphokinase activity"/>
    <property type="evidence" value="ECO:0007669"/>
    <property type="project" value="UniProtKB-EC"/>
</dbReference>
<dbReference type="NCBIfam" id="TIGR00526">
    <property type="entry name" value="folB_dom"/>
    <property type="match status" value="1"/>
</dbReference>
<dbReference type="Gene3D" id="3.30.70.560">
    <property type="entry name" value="7,8-Dihydro-6-hydroxymethylpterin-pyrophosphokinase HPPK"/>
    <property type="match status" value="1"/>
</dbReference>
<dbReference type="PROSITE" id="PS00794">
    <property type="entry name" value="HPPK"/>
    <property type="match status" value="1"/>
</dbReference>
<accession>A0A0W8IIN9</accession>